<dbReference type="SUPFAM" id="SSF53901">
    <property type="entry name" value="Thiolase-like"/>
    <property type="match status" value="2"/>
</dbReference>
<keyword evidence="4" id="KW-0276">Fatty acid metabolism</keyword>
<keyword evidence="2 8" id="KW-0444">Lipid biosynthesis</keyword>
<dbReference type="Pfam" id="PF02801">
    <property type="entry name" value="Ketoacyl-synt_C"/>
    <property type="match status" value="1"/>
</dbReference>
<feature type="active site" description="For beta-ketoacyl synthase activity" evidence="9">
    <location>
        <position position="176"/>
    </location>
</feature>
<evidence type="ECO:0000256" key="3">
    <source>
        <dbReference type="ARBA" id="ARBA00022679"/>
    </source>
</evidence>
<dbReference type="InterPro" id="IPR016039">
    <property type="entry name" value="Thiolase-like"/>
</dbReference>
<evidence type="ECO:0000256" key="7">
    <source>
        <dbReference type="ARBA" id="ARBA00023315"/>
    </source>
</evidence>
<evidence type="ECO:0000256" key="8">
    <source>
        <dbReference type="PIRNR" id="PIRNR000447"/>
    </source>
</evidence>
<keyword evidence="6 8" id="KW-0275">Fatty acid biosynthesis</keyword>
<evidence type="ECO:0000256" key="5">
    <source>
        <dbReference type="ARBA" id="ARBA00023098"/>
    </source>
</evidence>
<keyword evidence="13" id="KW-1185">Reference proteome</keyword>
<dbReference type="PIRSF" id="PIRSF000447">
    <property type="entry name" value="KAS_II"/>
    <property type="match status" value="1"/>
</dbReference>
<dbReference type="OrthoDB" id="5334845at2759"/>
<reference evidence="13" key="2">
    <citation type="submission" date="2009-11" db="EMBL/GenBank/DDBJ databases">
        <title>The Genome Sequence of Allomyces macrogynus strain ATCC 38327.</title>
        <authorList>
            <consortium name="The Broad Institute Genome Sequencing Platform"/>
            <person name="Russ C."/>
            <person name="Cuomo C."/>
            <person name="Shea T."/>
            <person name="Young S.K."/>
            <person name="Zeng Q."/>
            <person name="Koehrsen M."/>
            <person name="Haas B."/>
            <person name="Borodovsky M."/>
            <person name="Guigo R."/>
            <person name="Alvarado L."/>
            <person name="Berlin A."/>
            <person name="Borenstein D."/>
            <person name="Chen Z."/>
            <person name="Engels R."/>
            <person name="Freedman E."/>
            <person name="Gellesch M."/>
            <person name="Goldberg J."/>
            <person name="Griggs A."/>
            <person name="Gujja S."/>
            <person name="Heiman D."/>
            <person name="Hepburn T."/>
            <person name="Howarth C."/>
            <person name="Jen D."/>
            <person name="Larson L."/>
            <person name="Lewis B."/>
            <person name="Mehta T."/>
            <person name="Park D."/>
            <person name="Pearson M."/>
            <person name="Roberts A."/>
            <person name="Saif S."/>
            <person name="Shenoy N."/>
            <person name="Sisk P."/>
            <person name="Stolte C."/>
            <person name="Sykes S."/>
            <person name="Walk T."/>
            <person name="White J."/>
            <person name="Yandava C."/>
            <person name="Burger G."/>
            <person name="Gray M.W."/>
            <person name="Holland P.W.H."/>
            <person name="King N."/>
            <person name="Lang F.B.F."/>
            <person name="Roger A.J."/>
            <person name="Ruiz-Trillo I."/>
            <person name="Lander E."/>
            <person name="Nusbaum C."/>
        </authorList>
    </citation>
    <scope>NUCLEOTIDE SEQUENCE [LARGE SCALE GENOMIC DNA]</scope>
    <source>
        <strain evidence="13">ATCC 38327</strain>
    </source>
</reference>
<dbReference type="STRING" id="578462.A0A0L0SBG3"/>
<dbReference type="NCBIfam" id="NF005589">
    <property type="entry name" value="PRK07314.1"/>
    <property type="match status" value="1"/>
</dbReference>
<name>A0A0L0SBG3_ALLM3</name>
<dbReference type="AlphaFoldDB" id="A0A0L0SBG3"/>
<protein>
    <recommendedName>
        <fullName evidence="8">3-oxoacyl-[acyl-carrier-protein] synthase</fullName>
    </recommendedName>
</protein>
<dbReference type="CDD" id="cd00834">
    <property type="entry name" value="KAS_I_II"/>
    <property type="match status" value="1"/>
</dbReference>
<dbReference type="Proteomes" id="UP000054350">
    <property type="component" value="Unassembled WGS sequence"/>
</dbReference>
<accession>A0A0L0SBG3</accession>
<evidence type="ECO:0000256" key="10">
    <source>
        <dbReference type="RuleBase" id="RU003694"/>
    </source>
</evidence>
<keyword evidence="3 8" id="KW-0808">Transferase</keyword>
<dbReference type="Gene3D" id="3.40.47.10">
    <property type="match status" value="2"/>
</dbReference>
<evidence type="ECO:0000256" key="1">
    <source>
        <dbReference type="ARBA" id="ARBA00008467"/>
    </source>
</evidence>
<dbReference type="GO" id="GO:0006633">
    <property type="term" value="P:fatty acid biosynthetic process"/>
    <property type="evidence" value="ECO:0007669"/>
    <property type="project" value="UniProtKB-KW"/>
</dbReference>
<dbReference type="eggNOG" id="KOG1394">
    <property type="taxonomic scope" value="Eukaryota"/>
</dbReference>
<dbReference type="Pfam" id="PF00109">
    <property type="entry name" value="ketoacyl-synt"/>
    <property type="match status" value="1"/>
</dbReference>
<keyword evidence="5" id="KW-0443">Lipid metabolism</keyword>
<dbReference type="PROSITE" id="PS00606">
    <property type="entry name" value="KS3_1"/>
    <property type="match status" value="1"/>
</dbReference>
<dbReference type="FunFam" id="3.40.47.10:FF:000018">
    <property type="entry name" value="3-oxoacyl-[acyl-carrier-protein] synthase 2"/>
    <property type="match status" value="1"/>
</dbReference>
<dbReference type="NCBIfam" id="TIGR03150">
    <property type="entry name" value="fabF"/>
    <property type="match status" value="1"/>
</dbReference>
<dbReference type="InterPro" id="IPR020841">
    <property type="entry name" value="PKS_Beta-ketoAc_synthase_dom"/>
</dbReference>
<dbReference type="PANTHER" id="PTHR11712">
    <property type="entry name" value="POLYKETIDE SYNTHASE-RELATED"/>
    <property type="match status" value="1"/>
</dbReference>
<dbReference type="InterPro" id="IPR000794">
    <property type="entry name" value="Beta-ketoacyl_synthase"/>
</dbReference>
<dbReference type="VEuPathDB" id="FungiDB:AMAG_05213"/>
<reference evidence="12 13" key="1">
    <citation type="submission" date="2009-11" db="EMBL/GenBank/DDBJ databases">
        <title>Annotation of Allomyces macrogynus ATCC 38327.</title>
        <authorList>
            <consortium name="The Broad Institute Genome Sequencing Platform"/>
            <person name="Russ C."/>
            <person name="Cuomo C."/>
            <person name="Burger G."/>
            <person name="Gray M.W."/>
            <person name="Holland P.W.H."/>
            <person name="King N."/>
            <person name="Lang F.B.F."/>
            <person name="Roger A.J."/>
            <person name="Ruiz-Trillo I."/>
            <person name="Young S.K."/>
            <person name="Zeng Q."/>
            <person name="Gargeya S."/>
            <person name="Fitzgerald M."/>
            <person name="Haas B."/>
            <person name="Abouelleil A."/>
            <person name="Alvarado L."/>
            <person name="Arachchi H.M."/>
            <person name="Berlin A."/>
            <person name="Chapman S.B."/>
            <person name="Gearin G."/>
            <person name="Goldberg J."/>
            <person name="Griggs A."/>
            <person name="Gujja S."/>
            <person name="Hansen M."/>
            <person name="Heiman D."/>
            <person name="Howarth C."/>
            <person name="Larimer J."/>
            <person name="Lui A."/>
            <person name="MacDonald P.J.P."/>
            <person name="McCowen C."/>
            <person name="Montmayeur A."/>
            <person name="Murphy C."/>
            <person name="Neiman D."/>
            <person name="Pearson M."/>
            <person name="Priest M."/>
            <person name="Roberts A."/>
            <person name="Saif S."/>
            <person name="Shea T."/>
            <person name="Sisk P."/>
            <person name="Stolte C."/>
            <person name="Sykes S."/>
            <person name="Wortman J."/>
            <person name="Nusbaum C."/>
            <person name="Birren B."/>
        </authorList>
    </citation>
    <scope>NUCLEOTIDE SEQUENCE [LARGE SCALE GENOMIC DNA]</scope>
    <source>
        <strain evidence="12 13">ATCC 38327</strain>
    </source>
</reference>
<proteinExistence type="inferred from homology"/>
<dbReference type="GO" id="GO:0004315">
    <property type="term" value="F:3-oxoacyl-[acyl-carrier-protein] synthase activity"/>
    <property type="evidence" value="ECO:0007669"/>
    <property type="project" value="InterPro"/>
</dbReference>
<dbReference type="GO" id="GO:0005739">
    <property type="term" value="C:mitochondrion"/>
    <property type="evidence" value="ECO:0007669"/>
    <property type="project" value="TreeGrafter"/>
</dbReference>
<dbReference type="InterPro" id="IPR017568">
    <property type="entry name" value="3-oxoacyl-ACP_synth-2"/>
</dbReference>
<feature type="domain" description="Ketosynthase family 3 (KS3)" evidence="11">
    <location>
        <begin position="5"/>
        <end position="426"/>
    </location>
</feature>
<dbReference type="OMA" id="QIGHCLG"/>
<evidence type="ECO:0000313" key="12">
    <source>
        <dbReference type="EMBL" id="KNE59749.1"/>
    </source>
</evidence>
<dbReference type="EMBL" id="GG745335">
    <property type="protein sequence ID" value="KNE59749.1"/>
    <property type="molecule type" value="Genomic_DNA"/>
</dbReference>
<evidence type="ECO:0000259" key="11">
    <source>
        <dbReference type="PROSITE" id="PS52004"/>
    </source>
</evidence>
<comment type="similarity">
    <text evidence="1 8 10">Belongs to the thiolase-like superfamily. Beta-ketoacyl-ACP synthases family.</text>
</comment>
<dbReference type="InterPro" id="IPR018201">
    <property type="entry name" value="Ketoacyl_synth_AS"/>
</dbReference>
<gene>
    <name evidence="12" type="ORF">AMAG_05213</name>
</gene>
<dbReference type="PROSITE" id="PS52004">
    <property type="entry name" value="KS3_2"/>
    <property type="match status" value="1"/>
</dbReference>
<organism evidence="12 13">
    <name type="scientific">Allomyces macrogynus (strain ATCC 38327)</name>
    <name type="common">Allomyces javanicus var. macrogynus</name>
    <dbReference type="NCBI Taxonomy" id="578462"/>
    <lineage>
        <taxon>Eukaryota</taxon>
        <taxon>Fungi</taxon>
        <taxon>Fungi incertae sedis</taxon>
        <taxon>Blastocladiomycota</taxon>
        <taxon>Blastocladiomycetes</taxon>
        <taxon>Blastocladiales</taxon>
        <taxon>Blastocladiaceae</taxon>
        <taxon>Allomyces</taxon>
    </lineage>
</organism>
<dbReference type="InterPro" id="IPR014030">
    <property type="entry name" value="Ketoacyl_synth_N"/>
</dbReference>
<keyword evidence="7" id="KW-0012">Acyltransferase</keyword>
<dbReference type="InterPro" id="IPR014031">
    <property type="entry name" value="Ketoacyl_synth_C"/>
</dbReference>
<evidence type="ECO:0000313" key="13">
    <source>
        <dbReference type="Proteomes" id="UP000054350"/>
    </source>
</evidence>
<dbReference type="PANTHER" id="PTHR11712:SF336">
    <property type="entry name" value="3-OXOACYL-[ACYL-CARRIER-PROTEIN] SYNTHASE, MITOCHONDRIAL"/>
    <property type="match status" value="1"/>
</dbReference>
<dbReference type="SMART" id="SM00825">
    <property type="entry name" value="PKS_KS"/>
    <property type="match status" value="1"/>
</dbReference>
<evidence type="ECO:0000256" key="6">
    <source>
        <dbReference type="ARBA" id="ARBA00023160"/>
    </source>
</evidence>
<sequence>MIPSARKVAVTGLGLVTPLGVGVQTAWMALLAGQSGLVDLKTNAHTKDLPFLDQVPCTVAGVVPRDQLDASTFMKPGDDRKTSLFIQYALKAAKEALDDAQWHPTSDRDRQATGVMIGSGIGGVDDFSATALHLAAHQARKISPFAVPKALVNLAAGWVSLTHGFKGPSHCVATACAAGANAIGDAARMIQYGDASVMVAGAAESTINAISLAGFARAKALCTAFNHDPPAASRPFDQKRAGFVMGEGAGVVVLEDLEHARARGAKVYAVLAGYGTSCDAHHITAPPADGRGAARAMTQALRGIKDRSVVAHINTHATSTEQGDVAELRAIRTVFGDERAKEIQIAATKSATGHLLGAAGAVEAIWALLALHHGIVPPTLNLHDPDPEADGFQLTPLIAVAKPEMAAVMSNSFGFGGTNASLTFARSDANLI</sequence>
<evidence type="ECO:0000256" key="9">
    <source>
        <dbReference type="PIRSR" id="PIRSR000447-1"/>
    </source>
</evidence>
<evidence type="ECO:0000256" key="2">
    <source>
        <dbReference type="ARBA" id="ARBA00022516"/>
    </source>
</evidence>
<evidence type="ECO:0000256" key="4">
    <source>
        <dbReference type="ARBA" id="ARBA00022832"/>
    </source>
</evidence>